<dbReference type="PaxDb" id="2711-XP_006484045.1"/>
<feature type="region of interest" description="Disordered" evidence="1">
    <location>
        <begin position="92"/>
        <end position="398"/>
    </location>
</feature>
<feature type="compositionally biased region" description="Polar residues" evidence="1">
    <location>
        <begin position="511"/>
        <end position="521"/>
    </location>
</feature>
<feature type="compositionally biased region" description="Low complexity" evidence="1">
    <location>
        <begin position="436"/>
        <end position="452"/>
    </location>
</feature>
<dbReference type="AlphaFoldDB" id="A0A067GQU2"/>
<feature type="region of interest" description="Disordered" evidence="1">
    <location>
        <begin position="770"/>
        <end position="806"/>
    </location>
</feature>
<feature type="compositionally biased region" description="Low complexity" evidence="1">
    <location>
        <begin position="775"/>
        <end position="795"/>
    </location>
</feature>
<feature type="compositionally biased region" description="Polar residues" evidence="1">
    <location>
        <begin position="238"/>
        <end position="268"/>
    </location>
</feature>
<feature type="compositionally biased region" description="Basic and acidic residues" evidence="1">
    <location>
        <begin position="498"/>
        <end position="510"/>
    </location>
</feature>
<feature type="region of interest" description="Disordered" evidence="1">
    <location>
        <begin position="1132"/>
        <end position="1167"/>
    </location>
</feature>
<gene>
    <name evidence="2" type="ORF">CISIN_1g000989mg</name>
</gene>
<organism evidence="2 3">
    <name type="scientific">Citrus sinensis</name>
    <name type="common">Sweet orange</name>
    <name type="synonym">Citrus aurantium var. sinensis</name>
    <dbReference type="NCBI Taxonomy" id="2711"/>
    <lineage>
        <taxon>Eukaryota</taxon>
        <taxon>Viridiplantae</taxon>
        <taxon>Streptophyta</taxon>
        <taxon>Embryophyta</taxon>
        <taxon>Tracheophyta</taxon>
        <taxon>Spermatophyta</taxon>
        <taxon>Magnoliopsida</taxon>
        <taxon>eudicotyledons</taxon>
        <taxon>Gunneridae</taxon>
        <taxon>Pentapetalae</taxon>
        <taxon>rosids</taxon>
        <taxon>malvids</taxon>
        <taxon>Sapindales</taxon>
        <taxon>Rutaceae</taxon>
        <taxon>Aurantioideae</taxon>
        <taxon>Citrus</taxon>
    </lineage>
</organism>
<feature type="region of interest" description="Disordered" evidence="1">
    <location>
        <begin position="498"/>
        <end position="521"/>
    </location>
</feature>
<feature type="region of interest" description="Disordered" evidence="1">
    <location>
        <begin position="1"/>
        <end position="21"/>
    </location>
</feature>
<name>A0A067GQU2_CITSI</name>
<feature type="region of interest" description="Disordered" evidence="1">
    <location>
        <begin position="427"/>
        <end position="468"/>
    </location>
</feature>
<evidence type="ECO:0000256" key="1">
    <source>
        <dbReference type="SAM" id="MobiDB-lite"/>
    </source>
</evidence>
<feature type="compositionally biased region" description="Low complexity" evidence="1">
    <location>
        <begin position="149"/>
        <end position="169"/>
    </location>
</feature>
<sequence length="1197" mass="130496">MPPSPALKCSPGRELRGENHKRGRSFESGILFREKDDDLALFNEMQTKEKETFLLQSSDDFEDTFSTKLRHFSDIKLGISIPVRGERSELLNADGEKNDYDWLLTPPDTPLFRSLDDEPAPVNVARKGRPRSQPISISRSSTMEKSYRSSRGSPSPNRLSPSPRSGNSSFQSTRGRPSSAPQSSPTPALRSATPTRRPSPPPSKSSTSAPRSSTPTPRRMSTGSRGTAMSTGARGTAVSPSVRGTSPIRTSRGNSASPKIRGWQSNIPGFSLEAPPNLRTSLSDRPASYVRGSSPASRNGKDSTSKFSRQSMSPTASRSISSSHSHDRDRFSSHSKGSFASSGDDDMDSLQSIPIGGSDYSVSKRVGAYPNNRAPAFSKKSPRILSSSSAPKRSSFDSALRQMDNRRSPQNMFRPLLSSVPSSTFFAGKSSSNHRSMISRNSSVTTSSNASSDQGISVAHDTEGNEHCQDDVTSGCGKVMYCDVQEEVFSFDKVDSLDEEDRHERHEKSPTHQLSGLDTDPSTKCNSDAFEEFNHHGTDIDVDPTSKALTLRADSSEVCSSGTTRLCSRCNLQYRVIETVERDINLCPDCRKQNDLVTVTNPERAVIAAENSSVSSMKISEDNKPFDELNPQMIISELQSQVSDTVEPRVSEVEKNVAKSQTPNSEQSQIYWRENSTAGSPLEWGEEKRNYLQDMGQPDVGYDLADRDTEGQRLQLSNDHLDMKVFTSEGAGISLLLKRSTSIKGPVVQGRTFTATNIPYEDLSYARDSSNSLRSSVGHGSVSASSSIDFSSSRQSDTRVQRQLSGRKLDMENYRCDLNTKPQSIGSSLPGSSIYTHQVFGLARSTHENSEASVGDVKHGVERMPVTSQSEVLASENKEAGINSIAFTDVAVLEEGILGRNESSRTVDASTSEFSSHMAGIQSEQNSVASFPNYEDRTSCENGEEIPKIARSASDVGASVIIPESSYEEEHSMLDNGPDGMDDAEVPSHSALATISEIEMEYSCQNPLSSQMAEVSPRSTSITNEFQEPSVPTSSDKDITAVPNLNISDHAHGILEESTVLVESRGGSKARSLTLEEATDAILFCSSIVHDIAYQAATIAMERESTVPLEDSRPTVTILGKSNLDRRNLRGRAVGKQTSKAHKARQRRVETNEKPPLIETENDENADESLIQNVGLPNKGDNLKPPKLESKCNCTIM</sequence>
<evidence type="ECO:0000313" key="2">
    <source>
        <dbReference type="EMBL" id="KDO82004.1"/>
    </source>
</evidence>
<dbReference type="EMBL" id="KK784875">
    <property type="protein sequence ID" value="KDO82004.1"/>
    <property type="molecule type" value="Genomic_DNA"/>
</dbReference>
<proteinExistence type="predicted"/>
<dbReference type="PANTHER" id="PTHR31949">
    <property type="entry name" value="GASTRIC MUCIN-LIKE PROTEIN"/>
    <property type="match status" value="1"/>
</dbReference>
<dbReference type="GO" id="GO:0043622">
    <property type="term" value="P:cortical microtubule organization"/>
    <property type="evidence" value="ECO:0000318"/>
    <property type="project" value="GO_Central"/>
</dbReference>
<feature type="compositionally biased region" description="Low complexity" evidence="1">
    <location>
        <begin position="204"/>
        <end position="225"/>
    </location>
</feature>
<feature type="compositionally biased region" description="Polar residues" evidence="1">
    <location>
        <begin position="305"/>
        <end position="316"/>
    </location>
</feature>
<feature type="compositionally biased region" description="Low complexity" evidence="1">
    <location>
        <begin position="383"/>
        <end position="392"/>
    </location>
</feature>
<feature type="compositionally biased region" description="Low complexity" evidence="1">
    <location>
        <begin position="131"/>
        <end position="141"/>
    </location>
</feature>
<feature type="compositionally biased region" description="Low complexity" evidence="1">
    <location>
        <begin position="177"/>
        <end position="196"/>
    </location>
</feature>
<protein>
    <submittedName>
        <fullName evidence="2">Uncharacterized protein</fullName>
    </submittedName>
</protein>
<dbReference type="STRING" id="2711.A0A067GQU2"/>
<accession>A0A067GQU2</accession>
<dbReference type="eggNOG" id="ENOG502QTA9">
    <property type="taxonomic scope" value="Eukaryota"/>
</dbReference>
<reference evidence="2 3" key="1">
    <citation type="submission" date="2014-04" db="EMBL/GenBank/DDBJ databases">
        <authorList>
            <consortium name="International Citrus Genome Consortium"/>
            <person name="Gmitter F."/>
            <person name="Chen C."/>
            <person name="Farmerie W."/>
            <person name="Harkins T."/>
            <person name="Desany B."/>
            <person name="Mohiuddin M."/>
            <person name="Kodira C."/>
            <person name="Borodovsky M."/>
            <person name="Lomsadze A."/>
            <person name="Burns P."/>
            <person name="Jenkins J."/>
            <person name="Prochnik S."/>
            <person name="Shu S."/>
            <person name="Chapman J."/>
            <person name="Pitluck S."/>
            <person name="Schmutz J."/>
            <person name="Rokhsar D."/>
        </authorList>
    </citation>
    <scope>NUCLEOTIDE SEQUENCE</scope>
</reference>
<keyword evidence="3" id="KW-1185">Reference proteome</keyword>
<evidence type="ECO:0000313" key="3">
    <source>
        <dbReference type="Proteomes" id="UP000027120"/>
    </source>
</evidence>
<dbReference type="PANTHER" id="PTHR31949:SF3">
    <property type="entry name" value="RUN_FYVE DOMAIN PROTEIN"/>
    <property type="match status" value="1"/>
</dbReference>
<dbReference type="GO" id="GO:0055028">
    <property type="term" value="C:cortical microtubule"/>
    <property type="evidence" value="ECO:0000318"/>
    <property type="project" value="GO_Central"/>
</dbReference>
<dbReference type="Proteomes" id="UP000027120">
    <property type="component" value="Unassembled WGS sequence"/>
</dbReference>
<feature type="compositionally biased region" description="Basic and acidic residues" evidence="1">
    <location>
        <begin position="11"/>
        <end position="20"/>
    </location>
</feature>